<comment type="similarity">
    <text evidence="1">Belongs to the beta type-B retroviral polymerase family. HERV class-II K(HML-2) pol subfamily.</text>
</comment>
<name>A0ABD1INZ9_9TELE</name>
<evidence type="ECO:0000256" key="1">
    <source>
        <dbReference type="ARBA" id="ARBA00010879"/>
    </source>
</evidence>
<dbReference type="EC" id="3.1.26.4" evidence="2"/>
<evidence type="ECO:0000313" key="4">
    <source>
        <dbReference type="EMBL" id="KAL2076727.1"/>
    </source>
</evidence>
<evidence type="ECO:0000256" key="2">
    <source>
        <dbReference type="ARBA" id="ARBA00012180"/>
    </source>
</evidence>
<accession>A0ABD1INZ9</accession>
<evidence type="ECO:0000313" key="5">
    <source>
        <dbReference type="Proteomes" id="UP001591681"/>
    </source>
</evidence>
<comment type="caution">
    <text evidence="4">The sequence shown here is derived from an EMBL/GenBank/DDBJ whole genome shotgun (WGS) entry which is preliminary data.</text>
</comment>
<dbReference type="InterPro" id="IPR043502">
    <property type="entry name" value="DNA/RNA_pol_sf"/>
</dbReference>
<proteinExistence type="inferred from homology"/>
<dbReference type="AlphaFoldDB" id="A0ABD1INZ9"/>
<dbReference type="Pfam" id="PF09004">
    <property type="entry name" value="ALKBH8_N"/>
    <property type="match status" value="1"/>
</dbReference>
<dbReference type="InterPro" id="IPR015095">
    <property type="entry name" value="AlkB_hom8_N"/>
</dbReference>
<keyword evidence="5" id="KW-1185">Reference proteome</keyword>
<dbReference type="EMBL" id="JBHFQA010000102">
    <property type="protein sequence ID" value="KAL2076727.1"/>
    <property type="molecule type" value="Genomic_DNA"/>
</dbReference>
<dbReference type="InterPro" id="IPR043128">
    <property type="entry name" value="Rev_trsase/Diguanyl_cyclase"/>
</dbReference>
<evidence type="ECO:0000259" key="3">
    <source>
        <dbReference type="PROSITE" id="PS50878"/>
    </source>
</evidence>
<protein>
    <recommendedName>
        <fullName evidence="2">ribonuclease H</fullName>
        <ecNumber evidence="2">3.1.26.4</ecNumber>
    </recommendedName>
</protein>
<dbReference type="Proteomes" id="UP001591681">
    <property type="component" value="Unassembled WGS sequence"/>
</dbReference>
<dbReference type="Gene3D" id="3.30.70.270">
    <property type="match status" value="1"/>
</dbReference>
<feature type="domain" description="Reverse transcriptase" evidence="3">
    <location>
        <begin position="1"/>
        <end position="169"/>
    </location>
</feature>
<dbReference type="GO" id="GO:0004523">
    <property type="term" value="F:RNA-DNA hybrid ribonuclease activity"/>
    <property type="evidence" value="ECO:0007669"/>
    <property type="project" value="UniProtKB-EC"/>
</dbReference>
<reference evidence="4 5" key="1">
    <citation type="submission" date="2024-09" db="EMBL/GenBank/DDBJ databases">
        <title>A chromosome-level genome assembly of Gray's grenadier anchovy, Coilia grayii.</title>
        <authorList>
            <person name="Fu Z."/>
        </authorList>
    </citation>
    <scope>NUCLEOTIDE SEQUENCE [LARGE SCALE GENOMIC DNA]</scope>
    <source>
        <strain evidence="4">G4</strain>
        <tissue evidence="4">Muscle</tissue>
    </source>
</reference>
<dbReference type="PANTHER" id="PTHR33332">
    <property type="entry name" value="REVERSE TRANSCRIPTASE DOMAIN-CONTAINING PROTEIN"/>
    <property type="match status" value="1"/>
</dbReference>
<dbReference type="InterPro" id="IPR000477">
    <property type="entry name" value="RT_dom"/>
</dbReference>
<organism evidence="4 5">
    <name type="scientific">Coilia grayii</name>
    <name type="common">Gray's grenadier anchovy</name>
    <dbReference type="NCBI Taxonomy" id="363190"/>
    <lineage>
        <taxon>Eukaryota</taxon>
        <taxon>Metazoa</taxon>
        <taxon>Chordata</taxon>
        <taxon>Craniata</taxon>
        <taxon>Vertebrata</taxon>
        <taxon>Euteleostomi</taxon>
        <taxon>Actinopterygii</taxon>
        <taxon>Neopterygii</taxon>
        <taxon>Teleostei</taxon>
        <taxon>Clupei</taxon>
        <taxon>Clupeiformes</taxon>
        <taxon>Clupeoidei</taxon>
        <taxon>Engraulidae</taxon>
        <taxon>Coilinae</taxon>
        <taxon>Coilia</taxon>
    </lineage>
</organism>
<gene>
    <name evidence="4" type="ORF">ACEWY4_027678</name>
</gene>
<sequence length="365" mass="41162">MLFIDFSSAFNTVIPQRLVNKLSAVGISTSLCNWLLDFLTNRPQTVRVGKNSSETTIINTGVPQGCVLSPLLFTLMTHDCCARFTSNHIKFADDTTVVGLISDDDDSAHREEVHQLINWCDRNNLQLNVNKTKEITVDFRKQHPTHTPLTINGSAVESVKSTKFLGVHITDDLTWTTNTTSLVKKAQTRLHFLRRMRRADLPTSALTTFYRGAIESILTSSVSVWHGSCSAADKKAQRVVRTAEKIIRSPQPTIQDLYTSHCSKRATNIIKDTTHPAHKLFALLPSGKRYRSMRCHTNRLRNSFFPQAIRLLNTMKEMHTCTLPTAPSLIAPYILHISLFPFSPTPATKKSYLELSFLLEAYMFI</sequence>
<dbReference type="Pfam" id="PF00078">
    <property type="entry name" value="RVT_1"/>
    <property type="match status" value="1"/>
</dbReference>
<dbReference type="SUPFAM" id="SSF56672">
    <property type="entry name" value="DNA/RNA polymerases"/>
    <property type="match status" value="1"/>
</dbReference>
<dbReference type="PROSITE" id="PS50878">
    <property type="entry name" value="RT_POL"/>
    <property type="match status" value="1"/>
</dbReference>